<feature type="region of interest" description="Disordered" evidence="1">
    <location>
        <begin position="6"/>
        <end position="29"/>
    </location>
</feature>
<keyword evidence="3" id="KW-1185">Reference proteome</keyword>
<organism evidence="2 3">
    <name type="scientific">Flexivirga caeni</name>
    <dbReference type="NCBI Taxonomy" id="2294115"/>
    <lineage>
        <taxon>Bacteria</taxon>
        <taxon>Bacillati</taxon>
        <taxon>Actinomycetota</taxon>
        <taxon>Actinomycetes</taxon>
        <taxon>Micrococcales</taxon>
        <taxon>Dermacoccaceae</taxon>
        <taxon>Flexivirga</taxon>
    </lineage>
</organism>
<comment type="caution">
    <text evidence="2">The sequence shown here is derived from an EMBL/GenBank/DDBJ whole genome shotgun (WGS) entry which is preliminary data.</text>
</comment>
<evidence type="ECO:0000256" key="1">
    <source>
        <dbReference type="SAM" id="MobiDB-lite"/>
    </source>
</evidence>
<dbReference type="AlphaFoldDB" id="A0A3M9M5N9"/>
<accession>A0A3M9M5N9</accession>
<feature type="compositionally biased region" description="Low complexity" evidence="1">
    <location>
        <begin position="10"/>
        <end position="29"/>
    </location>
</feature>
<reference evidence="2 3" key="1">
    <citation type="submission" date="2018-11" db="EMBL/GenBank/DDBJ databases">
        <title>Draft genome of Simplicispira Flexivirga sp. BO-16.</title>
        <authorList>
            <person name="Im W.T."/>
        </authorList>
    </citation>
    <scope>NUCLEOTIDE SEQUENCE [LARGE SCALE GENOMIC DNA]</scope>
    <source>
        <strain evidence="2 3">BO-16</strain>
    </source>
</reference>
<gene>
    <name evidence="2" type="ORF">EFY87_13165</name>
</gene>
<name>A0A3M9M5N9_9MICO</name>
<protein>
    <recommendedName>
        <fullName evidence="4">DUF4232 domain-containing protein</fullName>
    </recommendedName>
</protein>
<evidence type="ECO:0000313" key="2">
    <source>
        <dbReference type="EMBL" id="RNI20852.1"/>
    </source>
</evidence>
<dbReference type="EMBL" id="RJJQ01000014">
    <property type="protein sequence ID" value="RNI20852.1"/>
    <property type="molecule type" value="Genomic_DNA"/>
</dbReference>
<evidence type="ECO:0008006" key="4">
    <source>
        <dbReference type="Google" id="ProtNLM"/>
    </source>
</evidence>
<dbReference type="Proteomes" id="UP000271678">
    <property type="component" value="Unassembled WGS sequence"/>
</dbReference>
<evidence type="ECO:0000313" key="3">
    <source>
        <dbReference type="Proteomes" id="UP000271678"/>
    </source>
</evidence>
<sequence length="337" mass="34042">MAALALSGCTSSHQAAPSTPTSSSSAPATCSTVTAPGLSGAGLPFGTAAPTGPSSALQVSAGQPVVSSLPSGRDGYRLVEVPVTASVRTNGTFAIDQSQFVLVGPDNRSCSRPSINPLSHGFIAITVDESRSGAGSVAFLVPASISTTRLSVRYLPAVGARSASLAWLAGATAPKPVEPVNGCDGGKSSYTTTGVRGVAFGTQVKHGDSVVSSTVSAATPTRRAFSPGPSQPNDVDAIDVKLHVSASGADAFVDRRSFVLVDGSGRLCRRAALSSEGETLTSALVKAGRSADYTLVFWAPKGGTITGLRLLQLTKPGGTVVQSDWYDAALKLRPIAG</sequence>
<proteinExistence type="predicted"/>